<organism evidence="7 8">
    <name type="scientific">Pseudolysinimonas kribbensis</name>
    <dbReference type="NCBI Taxonomy" id="433641"/>
    <lineage>
        <taxon>Bacteria</taxon>
        <taxon>Bacillati</taxon>
        <taxon>Actinomycetota</taxon>
        <taxon>Actinomycetes</taxon>
        <taxon>Micrococcales</taxon>
        <taxon>Microbacteriaceae</taxon>
        <taxon>Pseudolysinimonas</taxon>
    </lineage>
</organism>
<keyword evidence="2" id="KW-0288">FMN</keyword>
<evidence type="ECO:0000259" key="6">
    <source>
        <dbReference type="Pfam" id="PF00296"/>
    </source>
</evidence>
<dbReference type="PIRSF" id="PIRSF000337">
    <property type="entry name" value="NTA_MOA"/>
    <property type="match status" value="1"/>
</dbReference>
<dbReference type="RefSeq" id="WP_284253538.1">
    <property type="nucleotide sequence ID" value="NZ_BAAAQO010000002.1"/>
</dbReference>
<evidence type="ECO:0000256" key="1">
    <source>
        <dbReference type="ARBA" id="ARBA00022630"/>
    </source>
</evidence>
<name>A0ABQ6K4Z4_9MICO</name>
<proteinExistence type="inferred from homology"/>
<evidence type="ECO:0000313" key="8">
    <source>
        <dbReference type="Proteomes" id="UP001157034"/>
    </source>
</evidence>
<evidence type="ECO:0000256" key="4">
    <source>
        <dbReference type="ARBA" id="ARBA00023033"/>
    </source>
</evidence>
<gene>
    <name evidence="7" type="ORF">GCM10025881_14640</name>
</gene>
<dbReference type="GO" id="GO:0004497">
    <property type="term" value="F:monooxygenase activity"/>
    <property type="evidence" value="ECO:0007669"/>
    <property type="project" value="UniProtKB-KW"/>
</dbReference>
<dbReference type="PANTHER" id="PTHR30011">
    <property type="entry name" value="ALKANESULFONATE MONOOXYGENASE-RELATED"/>
    <property type="match status" value="1"/>
</dbReference>
<dbReference type="NCBIfam" id="TIGR03860">
    <property type="entry name" value="FMN_nitrolo"/>
    <property type="match status" value="1"/>
</dbReference>
<sequence>MAVRPRQMNLALYNASGGLSVGSWRRAGSTSERLLGLPLLAEIAQQCERACMDALFLADNVSTGPSDFRQALNYPQEPMTALGALSALTDRIGLIATGSTTFTQPYNLARYMASIDHLSGGRAGWNIVTSFLGADNFSAAAIDHDERYRMADEYMAVVTQLWDSWQDDAIVDDKSTGMWADPARIHPIDFAGEYFTVRGPLNVPRPPQGWPVFAQAGSSAAGLAFASKWADLIFTPQPALEGAQRFYSDVKKRAVDAGRDPDAVRILPALVVIIGDTETEAKRIAEELLDLIDFEAGRADVQRFITPVDISDLDLDEPIPAERLLPPEQVQAAQTRYRQIYDRAITGATVRELIRFKAGVSDALRLVGTAEQVADVMESFFTHGAADGFMFQPSYMPGGLDGITDRLIPVLRERGLFRTEYTGTTLRENLGLERPGAGAS</sequence>
<keyword evidence="3" id="KW-0560">Oxidoreductase</keyword>
<dbReference type="SUPFAM" id="SSF51679">
    <property type="entry name" value="Bacterial luciferase-like"/>
    <property type="match status" value="1"/>
</dbReference>
<dbReference type="PANTHER" id="PTHR30011:SF16">
    <property type="entry name" value="C2H2 FINGER DOMAIN TRANSCRIPTION FACTOR (EUROFUNG)-RELATED"/>
    <property type="match status" value="1"/>
</dbReference>
<dbReference type="InterPro" id="IPR051260">
    <property type="entry name" value="Diverse_substr_monoxygenases"/>
</dbReference>
<evidence type="ECO:0000256" key="3">
    <source>
        <dbReference type="ARBA" id="ARBA00023002"/>
    </source>
</evidence>
<dbReference type="InterPro" id="IPR016215">
    <property type="entry name" value="NTA_MOA"/>
</dbReference>
<evidence type="ECO:0000256" key="2">
    <source>
        <dbReference type="ARBA" id="ARBA00022643"/>
    </source>
</evidence>
<dbReference type="Pfam" id="PF00296">
    <property type="entry name" value="Bac_luciferase"/>
    <property type="match status" value="1"/>
</dbReference>
<comment type="caution">
    <text evidence="7">The sequence shown here is derived from an EMBL/GenBank/DDBJ whole genome shotgun (WGS) entry which is preliminary data.</text>
</comment>
<keyword evidence="4 7" id="KW-0503">Monooxygenase</keyword>
<keyword evidence="1" id="KW-0285">Flavoprotein</keyword>
<dbReference type="InterPro" id="IPR011251">
    <property type="entry name" value="Luciferase-like_dom"/>
</dbReference>
<keyword evidence="8" id="KW-1185">Reference proteome</keyword>
<protein>
    <submittedName>
        <fullName evidence="7">Monooxygenase</fullName>
    </submittedName>
</protein>
<dbReference type="EMBL" id="BSVB01000001">
    <property type="protein sequence ID" value="GMA94640.1"/>
    <property type="molecule type" value="Genomic_DNA"/>
</dbReference>
<feature type="domain" description="Luciferase-like" evidence="6">
    <location>
        <begin position="40"/>
        <end position="384"/>
    </location>
</feature>
<evidence type="ECO:0000256" key="5">
    <source>
        <dbReference type="ARBA" id="ARBA00033748"/>
    </source>
</evidence>
<reference evidence="8" key="1">
    <citation type="journal article" date="2019" name="Int. J. Syst. Evol. Microbiol.">
        <title>The Global Catalogue of Microorganisms (GCM) 10K type strain sequencing project: providing services to taxonomists for standard genome sequencing and annotation.</title>
        <authorList>
            <consortium name="The Broad Institute Genomics Platform"/>
            <consortium name="The Broad Institute Genome Sequencing Center for Infectious Disease"/>
            <person name="Wu L."/>
            <person name="Ma J."/>
        </authorList>
    </citation>
    <scope>NUCLEOTIDE SEQUENCE [LARGE SCALE GENOMIC DNA]</scope>
    <source>
        <strain evidence="8">NBRC 108894</strain>
    </source>
</reference>
<dbReference type="InterPro" id="IPR036661">
    <property type="entry name" value="Luciferase-like_sf"/>
</dbReference>
<evidence type="ECO:0000313" key="7">
    <source>
        <dbReference type="EMBL" id="GMA94640.1"/>
    </source>
</evidence>
<comment type="similarity">
    <text evidence="5">Belongs to the NtaA/SnaA/DszA monooxygenase family.</text>
</comment>
<dbReference type="Gene3D" id="3.20.20.30">
    <property type="entry name" value="Luciferase-like domain"/>
    <property type="match status" value="1"/>
</dbReference>
<accession>A0ABQ6K4Z4</accession>
<dbReference type="Proteomes" id="UP001157034">
    <property type="component" value="Unassembled WGS sequence"/>
</dbReference>
<dbReference type="CDD" id="cd01095">
    <property type="entry name" value="Nitrilotriacetate_monoxgenase"/>
    <property type="match status" value="1"/>
</dbReference>